<dbReference type="InterPro" id="IPR050491">
    <property type="entry name" value="AmpC-like"/>
</dbReference>
<proteinExistence type="predicted"/>
<gene>
    <name evidence="3" type="ORF">SAMN04487988_102122</name>
</gene>
<dbReference type="RefSeq" id="WP_092788859.1">
    <property type="nucleotide sequence ID" value="NZ_FOPC01000002.1"/>
</dbReference>
<reference evidence="4" key="1">
    <citation type="submission" date="2016-10" db="EMBL/GenBank/DDBJ databases">
        <authorList>
            <person name="Varghese N."/>
            <person name="Submissions S."/>
        </authorList>
    </citation>
    <scope>NUCLEOTIDE SEQUENCE [LARGE SCALE GENOMIC DNA]</scope>
    <source>
        <strain evidence="4">DSM 19315</strain>
    </source>
</reference>
<evidence type="ECO:0000313" key="3">
    <source>
        <dbReference type="EMBL" id="SFG23591.1"/>
    </source>
</evidence>
<keyword evidence="4" id="KW-1185">Reference proteome</keyword>
<dbReference type="Proteomes" id="UP000199642">
    <property type="component" value="Unassembled WGS sequence"/>
</dbReference>
<feature type="domain" description="Beta-lactamase-related" evidence="2">
    <location>
        <begin position="26"/>
        <end position="332"/>
    </location>
</feature>
<dbReference type="PANTHER" id="PTHR46825:SF9">
    <property type="entry name" value="BETA-LACTAMASE-RELATED DOMAIN-CONTAINING PROTEIN"/>
    <property type="match status" value="1"/>
</dbReference>
<keyword evidence="1" id="KW-0732">Signal</keyword>
<dbReference type="InterPro" id="IPR012338">
    <property type="entry name" value="Beta-lactam/transpept-like"/>
</dbReference>
<dbReference type="AlphaFoldDB" id="A0A1I2QDA4"/>
<accession>A0A1I2QDA4</accession>
<evidence type="ECO:0000259" key="2">
    <source>
        <dbReference type="Pfam" id="PF00144"/>
    </source>
</evidence>
<feature type="signal peptide" evidence="1">
    <location>
        <begin position="1"/>
        <end position="19"/>
    </location>
</feature>
<protein>
    <submittedName>
        <fullName evidence="3">CubicO group peptidase, beta-lactamase class C family</fullName>
    </submittedName>
</protein>
<name>A0A1I2QDA4_9BACT</name>
<dbReference type="STRING" id="435880.SAMN04487988_102122"/>
<evidence type="ECO:0000313" key="4">
    <source>
        <dbReference type="Proteomes" id="UP000199642"/>
    </source>
</evidence>
<evidence type="ECO:0000256" key="1">
    <source>
        <dbReference type="SAM" id="SignalP"/>
    </source>
</evidence>
<dbReference type="PANTHER" id="PTHR46825">
    <property type="entry name" value="D-ALANYL-D-ALANINE-CARBOXYPEPTIDASE/ENDOPEPTIDASE AMPH"/>
    <property type="match status" value="1"/>
</dbReference>
<dbReference type="Pfam" id="PF00144">
    <property type="entry name" value="Beta-lactamase"/>
    <property type="match status" value="1"/>
</dbReference>
<dbReference type="EMBL" id="FOPC01000002">
    <property type="protein sequence ID" value="SFG23591.1"/>
    <property type="molecule type" value="Genomic_DNA"/>
</dbReference>
<organism evidence="3 4">
    <name type="scientific">Algoriphagus hitonicola</name>
    <dbReference type="NCBI Taxonomy" id="435880"/>
    <lineage>
        <taxon>Bacteria</taxon>
        <taxon>Pseudomonadati</taxon>
        <taxon>Bacteroidota</taxon>
        <taxon>Cytophagia</taxon>
        <taxon>Cytophagales</taxon>
        <taxon>Cyclobacteriaceae</taxon>
        <taxon>Algoriphagus</taxon>
    </lineage>
</organism>
<dbReference type="SUPFAM" id="SSF56601">
    <property type="entry name" value="beta-lactamase/transpeptidase-like"/>
    <property type="match status" value="1"/>
</dbReference>
<dbReference type="Gene3D" id="3.40.710.10">
    <property type="entry name" value="DD-peptidase/beta-lactamase superfamily"/>
    <property type="match status" value="1"/>
</dbReference>
<dbReference type="OrthoDB" id="9793489at2"/>
<sequence length="356" mass="40264">MKKLSLLSILFLQFIFLQAQDRTDLFIDSVMHAQHIPGAAVAVIQDGQVLKKSVYGKANLEWNQDLTYNSAFQMASTTKLFTGVLLGILHEKKVISVDDCLEKYMDSLPNSWETITLRQLASHQSGIKMVELEKFPNLQTAIKAAMKEKLEYEPGTKEYYVSTDYAFLNQVLLKISGKSFPELMKEMLLDPLKLQNTGFDLLKDEGLFRTADLIENRVGVYGWAESRPFISDMRFPDWFYPAGGIYSSIDDLSRFMQALDREELISTATQELIFGPNPLKNGNPSYFGLGWITETYQGHRLTGHSGGPALADVIRFPDLKISIIVLTNRRGGFYPFLSRGVAQYYIDGLVMPEIPQ</sequence>
<dbReference type="InterPro" id="IPR001466">
    <property type="entry name" value="Beta-lactam-related"/>
</dbReference>
<feature type="chain" id="PRO_5011744564" evidence="1">
    <location>
        <begin position="20"/>
        <end position="356"/>
    </location>
</feature>